<gene>
    <name evidence="2" type="ORF">HCN83_00495</name>
</gene>
<accession>A0A969PR75</accession>
<dbReference type="GO" id="GO:0016747">
    <property type="term" value="F:acyltransferase activity, transferring groups other than amino-acyl groups"/>
    <property type="evidence" value="ECO:0007669"/>
    <property type="project" value="InterPro"/>
</dbReference>
<evidence type="ECO:0000313" key="2">
    <source>
        <dbReference type="EMBL" id="NJP36064.1"/>
    </source>
</evidence>
<evidence type="ECO:0000259" key="1">
    <source>
        <dbReference type="PROSITE" id="PS51186"/>
    </source>
</evidence>
<comment type="caution">
    <text evidence="2">The sequence shown here is derived from an EMBL/GenBank/DDBJ whole genome shotgun (WGS) entry which is preliminary data.</text>
</comment>
<dbReference type="InterPro" id="IPR016181">
    <property type="entry name" value="Acyl_CoA_acyltransferase"/>
</dbReference>
<dbReference type="PANTHER" id="PTHR43617:SF34">
    <property type="entry name" value="PUTATIVE-RELATED"/>
    <property type="match status" value="1"/>
</dbReference>
<dbReference type="CDD" id="cd04301">
    <property type="entry name" value="NAT_SF"/>
    <property type="match status" value="1"/>
</dbReference>
<sequence>MTLSIRPVTADNWRAIAELAPHPSQEPFIEANAFSMLEAVYDDEHDYQCYGLYTDDTPAGFIMIGAKSSDDSYIWLDRFMIDHRFQGRGLGGAFLHEAIRFIRDTHNVNEIVLSVIPENEPAKKFYEKHGFVDLERVNPEDGEEMFVFSCH</sequence>
<feature type="domain" description="N-acetyltransferase" evidence="1">
    <location>
        <begin position="3"/>
        <end position="151"/>
    </location>
</feature>
<dbReference type="SUPFAM" id="SSF55729">
    <property type="entry name" value="Acyl-CoA N-acyltransferases (Nat)"/>
    <property type="match status" value="1"/>
</dbReference>
<dbReference type="InterPro" id="IPR000182">
    <property type="entry name" value="GNAT_dom"/>
</dbReference>
<proteinExistence type="predicted"/>
<protein>
    <submittedName>
        <fullName evidence="2">GNAT family N-acetyltransferase</fullName>
    </submittedName>
</protein>
<keyword evidence="3" id="KW-1185">Reference proteome</keyword>
<dbReference type="Gene3D" id="1.10.287.900">
    <property type="entry name" value="The crystal structure of the spermine/spermidine acetyltransferase from enterococcus faecali"/>
    <property type="match status" value="1"/>
</dbReference>
<name>A0A969PR75_9BACI</name>
<reference evidence="2 3" key="1">
    <citation type="submission" date="2020-03" db="EMBL/GenBank/DDBJ databases">
        <title>Assessment of the enzymatic potential of alkaline-tolerant lipase obtained from Bacillus luteus H11 (technogenic soil) for the bioremediation of saline soils contaminated with petroleum substances.</title>
        <authorList>
            <person name="Kalwasinska A."/>
        </authorList>
    </citation>
    <scope>NUCLEOTIDE SEQUENCE [LARGE SCALE GENOMIC DNA]</scope>
    <source>
        <strain evidence="2 3">H11</strain>
    </source>
</reference>
<organism evidence="2 3">
    <name type="scientific">Alkalicoccus luteus</name>
    <dbReference type="NCBI Taxonomy" id="1237094"/>
    <lineage>
        <taxon>Bacteria</taxon>
        <taxon>Bacillati</taxon>
        <taxon>Bacillota</taxon>
        <taxon>Bacilli</taxon>
        <taxon>Bacillales</taxon>
        <taxon>Bacillaceae</taxon>
        <taxon>Alkalicoccus</taxon>
    </lineage>
</organism>
<dbReference type="PANTHER" id="PTHR43617">
    <property type="entry name" value="L-AMINO ACID N-ACETYLTRANSFERASE"/>
    <property type="match status" value="1"/>
</dbReference>
<dbReference type="Gene3D" id="3.40.630.30">
    <property type="match status" value="1"/>
</dbReference>
<dbReference type="AlphaFoldDB" id="A0A969PR75"/>
<dbReference type="Proteomes" id="UP000752012">
    <property type="component" value="Unassembled WGS sequence"/>
</dbReference>
<dbReference type="PROSITE" id="PS51186">
    <property type="entry name" value="GNAT"/>
    <property type="match status" value="1"/>
</dbReference>
<evidence type="ECO:0000313" key="3">
    <source>
        <dbReference type="Proteomes" id="UP000752012"/>
    </source>
</evidence>
<dbReference type="InterPro" id="IPR027455">
    <property type="entry name" value="Sper_AcTfrase_N"/>
</dbReference>
<dbReference type="RefSeq" id="WP_168004349.1">
    <property type="nucleotide sequence ID" value="NZ_JAATHJ010000001.1"/>
</dbReference>
<dbReference type="InterPro" id="IPR050276">
    <property type="entry name" value="MshD_Acetyltransferase"/>
</dbReference>
<dbReference type="EMBL" id="JAATHJ010000001">
    <property type="protein sequence ID" value="NJP36064.1"/>
    <property type="molecule type" value="Genomic_DNA"/>
</dbReference>
<dbReference type="Pfam" id="PF00583">
    <property type="entry name" value="Acetyltransf_1"/>
    <property type="match status" value="1"/>
</dbReference>